<dbReference type="AlphaFoldDB" id="A0AA46A6R3"/>
<accession>A0AA46A6R3</accession>
<keyword evidence="1" id="KW-1133">Transmembrane helix</keyword>
<organism evidence="2 3">
    <name type="scientific">Paracoccus saliphilus</name>
    <dbReference type="NCBI Taxonomy" id="405559"/>
    <lineage>
        <taxon>Bacteria</taxon>
        <taxon>Pseudomonadati</taxon>
        <taxon>Pseudomonadota</taxon>
        <taxon>Alphaproteobacteria</taxon>
        <taxon>Rhodobacterales</taxon>
        <taxon>Paracoccaceae</taxon>
        <taxon>Paracoccus</taxon>
    </lineage>
</organism>
<evidence type="ECO:0000313" key="3">
    <source>
        <dbReference type="Proteomes" id="UP000186216"/>
    </source>
</evidence>
<feature type="transmembrane region" description="Helical" evidence="1">
    <location>
        <begin position="17"/>
        <end position="38"/>
    </location>
</feature>
<proteinExistence type="predicted"/>
<evidence type="ECO:0000313" key="2">
    <source>
        <dbReference type="EMBL" id="SIT02030.1"/>
    </source>
</evidence>
<keyword evidence="1" id="KW-0812">Transmembrane</keyword>
<dbReference type="Proteomes" id="UP000186216">
    <property type="component" value="Unassembled WGS sequence"/>
</dbReference>
<comment type="caution">
    <text evidence="2">The sequence shown here is derived from an EMBL/GenBank/DDBJ whole genome shotgun (WGS) entry which is preliminary data.</text>
</comment>
<name>A0AA46A6R3_9RHOB</name>
<gene>
    <name evidence="2" type="ORF">SAMN05421772_112134</name>
</gene>
<dbReference type="EMBL" id="FTOU01000012">
    <property type="protein sequence ID" value="SIT02030.1"/>
    <property type="molecule type" value="Genomic_DNA"/>
</dbReference>
<keyword evidence="1" id="KW-0472">Membrane</keyword>
<protein>
    <submittedName>
        <fullName evidence="2">Uncharacterized protein</fullName>
    </submittedName>
</protein>
<evidence type="ECO:0000256" key="1">
    <source>
        <dbReference type="SAM" id="Phobius"/>
    </source>
</evidence>
<sequence length="75" mass="8174">MFDGFQIWLGQMMLNDIFVGGIALGSIGIVMAAARVIAMLVGRMVSRRACGRGVHGTRRGRAATWHQLLGPPERH</sequence>
<reference evidence="2 3" key="1">
    <citation type="submission" date="2017-01" db="EMBL/GenBank/DDBJ databases">
        <authorList>
            <person name="Varghese N."/>
            <person name="Submissions S."/>
        </authorList>
    </citation>
    <scope>NUCLEOTIDE SEQUENCE [LARGE SCALE GENOMIC DNA]</scope>
    <source>
        <strain evidence="2 3">DSM 18447</strain>
    </source>
</reference>